<dbReference type="Proteomes" id="UP000178953">
    <property type="component" value="Unassembled WGS sequence"/>
</dbReference>
<evidence type="ECO:0000313" key="1">
    <source>
        <dbReference type="EMBL" id="OFJ52155.1"/>
    </source>
</evidence>
<name>A0A1E8Q0R5_9MYCO</name>
<keyword evidence="2" id="KW-1185">Reference proteome</keyword>
<organism evidence="1 2">
    <name type="scientific">Mycolicibacterium grossiae</name>
    <dbReference type="NCBI Taxonomy" id="1552759"/>
    <lineage>
        <taxon>Bacteria</taxon>
        <taxon>Bacillati</taxon>
        <taxon>Actinomycetota</taxon>
        <taxon>Actinomycetes</taxon>
        <taxon>Mycobacteriales</taxon>
        <taxon>Mycobacteriaceae</taxon>
        <taxon>Mycolicibacterium</taxon>
    </lineage>
</organism>
<gene>
    <name evidence="1" type="ORF">BEL07_18925</name>
</gene>
<proteinExistence type="predicted"/>
<dbReference type="EMBL" id="MCHX01000046">
    <property type="protein sequence ID" value="OFJ52155.1"/>
    <property type="molecule type" value="Genomic_DNA"/>
</dbReference>
<dbReference type="AlphaFoldDB" id="A0A1E8Q0R5"/>
<reference evidence="1 2" key="1">
    <citation type="submission" date="2016-09" db="EMBL/GenBank/DDBJ databases">
        <title>genome sequence of Mycobacterium sp. 739 SCH.</title>
        <authorList>
            <person name="Greninger A.L."/>
            <person name="Qin X."/>
            <person name="Jerome K."/>
            <person name="Vora S."/>
            <person name="Quinn K."/>
        </authorList>
    </citation>
    <scope>NUCLEOTIDE SEQUENCE [LARGE SCALE GENOMIC DNA]</scope>
    <source>
        <strain evidence="1 2">SCH</strain>
    </source>
</reference>
<comment type="caution">
    <text evidence="1">The sequence shown here is derived from an EMBL/GenBank/DDBJ whole genome shotgun (WGS) entry which is preliminary data.</text>
</comment>
<protein>
    <submittedName>
        <fullName evidence="1">Uncharacterized protein</fullName>
    </submittedName>
</protein>
<sequence length="206" mass="22054">MPAARRRPNRATNFSSVTSSTRLHLCAVAEHPEVRIRHVAALLAFTPTARRVGHRLRIQFEHGPTAMWLTEVLANKDVQLLDVGGNGGTVEIARPQIVLGRYGFRDGRWVFGQGIAAAEGISRGAVHAAGTFNGHGLKVACPSAPMMLTLTAVMSRLGINAKPTEGDPRAAIAPADVPTALEQLGIAAVAEQYRHLREANTMGDRS</sequence>
<evidence type="ECO:0000313" key="2">
    <source>
        <dbReference type="Proteomes" id="UP000178953"/>
    </source>
</evidence>
<accession>A0A1E8Q0R5</accession>